<dbReference type="GO" id="GO:0005524">
    <property type="term" value="F:ATP binding"/>
    <property type="evidence" value="ECO:0007669"/>
    <property type="project" value="UniProtKB-KW"/>
</dbReference>
<evidence type="ECO:0000256" key="1">
    <source>
        <dbReference type="SAM" id="Coils"/>
    </source>
</evidence>
<dbReference type="AlphaFoldDB" id="A0A6C0UI31"/>
<dbReference type="Proteomes" id="UP000465846">
    <property type="component" value="Chromosome"/>
</dbReference>
<dbReference type="Gene3D" id="3.40.50.300">
    <property type="entry name" value="P-loop containing nucleotide triphosphate hydrolases"/>
    <property type="match status" value="1"/>
</dbReference>
<dbReference type="EMBL" id="CP048739">
    <property type="protein sequence ID" value="QIB75224.1"/>
    <property type="molecule type" value="Genomic_DNA"/>
</dbReference>
<reference evidence="2 3" key="1">
    <citation type="submission" date="2020-02" db="EMBL/GenBank/DDBJ databases">
        <title>Whole genome sequence of Halogeometricum borinquense strain wsp4.</title>
        <authorList>
            <person name="Verma D.K."/>
            <person name="Gopal K."/>
            <person name="Prasad E.S."/>
        </authorList>
    </citation>
    <scope>NUCLEOTIDE SEQUENCE [LARGE SCALE GENOMIC DNA]</scope>
    <source>
        <strain evidence="3">wsp4</strain>
    </source>
</reference>
<evidence type="ECO:0000313" key="3">
    <source>
        <dbReference type="Proteomes" id="UP000465846"/>
    </source>
</evidence>
<proteinExistence type="predicted"/>
<dbReference type="SUPFAM" id="SSF52540">
    <property type="entry name" value="P-loop containing nucleoside triphosphate hydrolases"/>
    <property type="match status" value="1"/>
</dbReference>
<dbReference type="RefSeq" id="WP_163487015.1">
    <property type="nucleotide sequence ID" value="NZ_CP048739.1"/>
</dbReference>
<name>A0A6C0UI31_9EURY</name>
<keyword evidence="2" id="KW-0547">Nucleotide-binding</keyword>
<dbReference type="GeneID" id="44080451"/>
<organism evidence="2 3">
    <name type="scientific">Halogeometricum borinquense</name>
    <dbReference type="NCBI Taxonomy" id="60847"/>
    <lineage>
        <taxon>Archaea</taxon>
        <taxon>Methanobacteriati</taxon>
        <taxon>Methanobacteriota</taxon>
        <taxon>Stenosarchaea group</taxon>
        <taxon>Halobacteria</taxon>
        <taxon>Halobacteriales</taxon>
        <taxon>Haloferacaceae</taxon>
        <taxon>Halogeometricum</taxon>
    </lineage>
</organism>
<dbReference type="InterPro" id="IPR027417">
    <property type="entry name" value="P-loop_NTPase"/>
</dbReference>
<keyword evidence="1" id="KW-0175">Coiled coil</keyword>
<gene>
    <name evidence="2" type="ORF">G3I44_13580</name>
</gene>
<feature type="coiled-coil region" evidence="1">
    <location>
        <begin position="326"/>
        <end position="366"/>
    </location>
</feature>
<accession>A0A6C0UI31</accession>
<keyword evidence="2" id="KW-0067">ATP-binding</keyword>
<sequence>MSTNTWNIEELKQQLYNEELHALREAGLLQESTIDYLERYRQTYEPGQGVHYQTGDPAVNYYDSEQYVNIVRRDISKMLSRAVQQGNLSVVAHAVGLTNKEDSDLPFQQLLQLENLIHGDRFKIPIFTGGQGGGKSYFAYLLAKYKARLCERDGEAYSVVTNSLTAVQENDDIDELVDSPQKLWDYRLANQGTIVFVFDEASSFLDSKAAGNASDLATFVPFLRRLRKMGILPIIVSHRAMDIGTDIRNLDSVVFIDKPDRKTAVFYDSYEAQQAEEALFEITGFSSEDRYEYDTDDLFISWKWDGLEDVVDQFKNPEKLRNVWEKWGIIRELKEKRDKIEELEQLKTERKELAQEAWELDEYDKKEIAEFAGVSPQTVASWNLHKEI</sequence>
<protein>
    <submittedName>
        <fullName evidence="2">ATP-binding protein</fullName>
    </submittedName>
</protein>
<evidence type="ECO:0000313" key="2">
    <source>
        <dbReference type="EMBL" id="QIB75224.1"/>
    </source>
</evidence>